<feature type="region of interest" description="Disordered" evidence="1">
    <location>
        <begin position="1"/>
        <end position="64"/>
    </location>
</feature>
<name>A0A822XFR4_NELNU</name>
<accession>A0A822XFR4</accession>
<evidence type="ECO:0000256" key="1">
    <source>
        <dbReference type="SAM" id="MobiDB-lite"/>
    </source>
</evidence>
<evidence type="ECO:0000313" key="2">
    <source>
        <dbReference type="EMBL" id="DAD18513.1"/>
    </source>
</evidence>
<dbReference type="Proteomes" id="UP000607653">
    <property type="component" value="Unassembled WGS sequence"/>
</dbReference>
<dbReference type="EMBL" id="DUZY01000001">
    <property type="protein sequence ID" value="DAD18513.1"/>
    <property type="molecule type" value="Genomic_DNA"/>
</dbReference>
<sequence>MSSLIQYHQTGLTSTEFQSPDFNQGSLRRRKASIYSTAERADDEDRDGRTGERTRNASFAQGVSVRTGACSATPLLHVEDGIGDEGEKK</sequence>
<comment type="caution">
    <text evidence="2">The sequence shown here is derived from an EMBL/GenBank/DDBJ whole genome shotgun (WGS) entry which is preliminary data.</text>
</comment>
<evidence type="ECO:0000313" key="3">
    <source>
        <dbReference type="Proteomes" id="UP000607653"/>
    </source>
</evidence>
<feature type="compositionally biased region" description="Polar residues" evidence="1">
    <location>
        <begin position="1"/>
        <end position="26"/>
    </location>
</feature>
<feature type="compositionally biased region" description="Basic and acidic residues" evidence="1">
    <location>
        <begin position="46"/>
        <end position="55"/>
    </location>
</feature>
<organism evidence="2 3">
    <name type="scientific">Nelumbo nucifera</name>
    <name type="common">Sacred lotus</name>
    <dbReference type="NCBI Taxonomy" id="4432"/>
    <lineage>
        <taxon>Eukaryota</taxon>
        <taxon>Viridiplantae</taxon>
        <taxon>Streptophyta</taxon>
        <taxon>Embryophyta</taxon>
        <taxon>Tracheophyta</taxon>
        <taxon>Spermatophyta</taxon>
        <taxon>Magnoliopsida</taxon>
        <taxon>Proteales</taxon>
        <taxon>Nelumbonaceae</taxon>
        <taxon>Nelumbo</taxon>
    </lineage>
</organism>
<gene>
    <name evidence="2" type="ORF">HUJ06_019976</name>
</gene>
<reference evidence="2 3" key="1">
    <citation type="journal article" date="2020" name="Mol. Biol. Evol.">
        <title>Distinct Expression and Methylation Patterns for Genes with Different Fates following a Single Whole-Genome Duplication in Flowering Plants.</title>
        <authorList>
            <person name="Shi T."/>
            <person name="Rahmani R.S."/>
            <person name="Gugger P.F."/>
            <person name="Wang M."/>
            <person name="Li H."/>
            <person name="Zhang Y."/>
            <person name="Li Z."/>
            <person name="Wang Q."/>
            <person name="Van de Peer Y."/>
            <person name="Marchal K."/>
            <person name="Chen J."/>
        </authorList>
    </citation>
    <scope>NUCLEOTIDE SEQUENCE [LARGE SCALE GENOMIC DNA]</scope>
    <source>
        <tissue evidence="2">Leaf</tissue>
    </source>
</reference>
<proteinExistence type="predicted"/>
<protein>
    <submittedName>
        <fullName evidence="2">Uncharacterized protein</fullName>
    </submittedName>
</protein>
<dbReference type="AlphaFoldDB" id="A0A822XFR4"/>
<keyword evidence="3" id="KW-1185">Reference proteome</keyword>